<accession>A0ABP8Z7Q6</accession>
<feature type="domain" description="Fatty acid desaturase" evidence="3">
    <location>
        <begin position="74"/>
        <end position="332"/>
    </location>
</feature>
<feature type="compositionally biased region" description="Low complexity" evidence="1">
    <location>
        <begin position="1"/>
        <end position="22"/>
    </location>
</feature>
<dbReference type="PIRSF" id="PIRSF015921">
    <property type="entry name" value="FA_sphinglp_des"/>
    <property type="match status" value="1"/>
</dbReference>
<evidence type="ECO:0000259" key="3">
    <source>
        <dbReference type="Pfam" id="PF00487"/>
    </source>
</evidence>
<keyword evidence="2" id="KW-0472">Membrane</keyword>
<gene>
    <name evidence="4" type="ORF">GCM10025783_21310</name>
</gene>
<proteinExistence type="predicted"/>
<feature type="region of interest" description="Disordered" evidence="1">
    <location>
        <begin position="1"/>
        <end position="28"/>
    </location>
</feature>
<dbReference type="RefSeq" id="WP_345481158.1">
    <property type="nucleotide sequence ID" value="NZ_BAABLP010000004.1"/>
</dbReference>
<dbReference type="Pfam" id="PF00487">
    <property type="entry name" value="FA_desaturase"/>
    <property type="match status" value="1"/>
</dbReference>
<comment type="caution">
    <text evidence="4">The sequence shown here is derived from an EMBL/GenBank/DDBJ whole genome shotgun (WGS) entry which is preliminary data.</text>
</comment>
<dbReference type="PANTHER" id="PTHR19353">
    <property type="entry name" value="FATTY ACID DESATURASE 2"/>
    <property type="match status" value="1"/>
</dbReference>
<keyword evidence="2" id="KW-0812">Transmembrane</keyword>
<protein>
    <submittedName>
        <fullName evidence="4">Acyl-CoA desaturase</fullName>
    </submittedName>
</protein>
<dbReference type="EMBL" id="BAABLP010000004">
    <property type="protein sequence ID" value="GAA4748892.1"/>
    <property type="molecule type" value="Genomic_DNA"/>
</dbReference>
<keyword evidence="2" id="KW-1133">Transmembrane helix</keyword>
<feature type="transmembrane region" description="Helical" evidence="2">
    <location>
        <begin position="75"/>
        <end position="96"/>
    </location>
</feature>
<evidence type="ECO:0000256" key="1">
    <source>
        <dbReference type="SAM" id="MobiDB-lite"/>
    </source>
</evidence>
<dbReference type="CDD" id="cd03506">
    <property type="entry name" value="Delta6-FADS-like"/>
    <property type="match status" value="1"/>
</dbReference>
<feature type="transmembrane region" description="Helical" evidence="2">
    <location>
        <begin position="211"/>
        <end position="229"/>
    </location>
</feature>
<dbReference type="InterPro" id="IPR005804">
    <property type="entry name" value="FA_desaturase_dom"/>
</dbReference>
<dbReference type="PANTHER" id="PTHR19353:SF19">
    <property type="entry name" value="DELTA(5) FATTY ACID DESATURASE C-RELATED"/>
    <property type="match status" value="1"/>
</dbReference>
<dbReference type="Proteomes" id="UP001500121">
    <property type="component" value="Unassembled WGS sequence"/>
</dbReference>
<sequence length="368" mass="40791">MTAVAPRPVRTTTPRTAPVGRAQSSHATDYTELTRRVKEAGLLRRRPGSYALRMTVLVLLFAVGFVLLATLGRTWWQLLVAVYFSVLFTQSAFLAHDSAHKQIFTSGPRGEAFSRVFGNLFVGLSYGWWMNKHTRHHANPNTVGKDNDIVPGAVVFVPNEAPERSGVAGWFTRRQGFWFVGILALAGLDLHKSSIQAILGGEKVPHRVQEGVLIGIRLIGFAAVVLLLLGPVLGLVFMVVQIASFGIYMGGTFALNHTGMKVIERGEKVDYLRRQVLTSRNIRGGRPMEHVMGGLNLQIEHHLFPNMPSANLRKVRPIVREYCAELGVPYVENALPTAWRVVLTYLHRVGIRHADPFDCPAAQSFRTA</sequence>
<organism evidence="4 5">
    <name type="scientific">Amnibacterium soli</name>
    <dbReference type="NCBI Taxonomy" id="1282736"/>
    <lineage>
        <taxon>Bacteria</taxon>
        <taxon>Bacillati</taxon>
        <taxon>Actinomycetota</taxon>
        <taxon>Actinomycetes</taxon>
        <taxon>Micrococcales</taxon>
        <taxon>Microbacteriaceae</taxon>
        <taxon>Amnibacterium</taxon>
    </lineage>
</organism>
<dbReference type="InterPro" id="IPR012171">
    <property type="entry name" value="Fatty_acid_desaturase"/>
</dbReference>
<keyword evidence="5" id="KW-1185">Reference proteome</keyword>
<evidence type="ECO:0000313" key="4">
    <source>
        <dbReference type="EMBL" id="GAA4748892.1"/>
    </source>
</evidence>
<reference evidence="5" key="1">
    <citation type="journal article" date="2019" name="Int. J. Syst. Evol. Microbiol.">
        <title>The Global Catalogue of Microorganisms (GCM) 10K type strain sequencing project: providing services to taxonomists for standard genome sequencing and annotation.</title>
        <authorList>
            <consortium name="The Broad Institute Genomics Platform"/>
            <consortium name="The Broad Institute Genome Sequencing Center for Infectious Disease"/>
            <person name="Wu L."/>
            <person name="Ma J."/>
        </authorList>
    </citation>
    <scope>NUCLEOTIDE SEQUENCE [LARGE SCALE GENOMIC DNA]</scope>
    <source>
        <strain evidence="5">JCM 19015</strain>
    </source>
</reference>
<evidence type="ECO:0000256" key="2">
    <source>
        <dbReference type="SAM" id="Phobius"/>
    </source>
</evidence>
<feature type="transmembrane region" description="Helical" evidence="2">
    <location>
        <begin position="50"/>
        <end position="69"/>
    </location>
</feature>
<name>A0ABP8Z7Q6_9MICO</name>
<evidence type="ECO:0000313" key="5">
    <source>
        <dbReference type="Proteomes" id="UP001500121"/>
    </source>
</evidence>